<dbReference type="InterPro" id="IPR048279">
    <property type="entry name" value="MdtK-like"/>
</dbReference>
<dbReference type="NCBIfam" id="TIGR00797">
    <property type="entry name" value="matE"/>
    <property type="match status" value="1"/>
</dbReference>
<comment type="similarity">
    <text evidence="3">Belongs to the multi antimicrobial extrusion (MATE) (TC 2.A.66.1) family.</text>
</comment>
<feature type="transmembrane region" description="Helical" evidence="13">
    <location>
        <begin position="397"/>
        <end position="417"/>
    </location>
</feature>
<evidence type="ECO:0000256" key="7">
    <source>
        <dbReference type="ARBA" id="ARBA00022475"/>
    </source>
</evidence>
<protein>
    <recommendedName>
        <fullName evidence="4">Probable multidrug resistance protein NorM</fullName>
    </recommendedName>
    <alternativeName>
        <fullName evidence="12">Multidrug-efflux transporter</fullName>
    </alternativeName>
</protein>
<evidence type="ECO:0000256" key="2">
    <source>
        <dbReference type="ARBA" id="ARBA00004651"/>
    </source>
</evidence>
<feature type="transmembrane region" description="Helical" evidence="13">
    <location>
        <begin position="328"/>
        <end position="351"/>
    </location>
</feature>
<keyword evidence="9 13" id="KW-1133">Transmembrane helix</keyword>
<name>A0A2A7ABZ4_9FIRM</name>
<reference evidence="15" key="2">
    <citation type="submission" date="2017-07" db="EMBL/GenBank/DDBJ databases">
        <authorList>
            <person name="Sun Z.S."/>
            <person name="Albrecht U."/>
            <person name="Echele G."/>
            <person name="Lee C.C."/>
        </authorList>
    </citation>
    <scope>NUCLEOTIDE SEQUENCE</scope>
    <source>
        <strain evidence="14">CNCM I 4546</strain>
        <strain evidence="15">CNCM I 4573</strain>
    </source>
</reference>
<feature type="transmembrane region" description="Helical" evidence="13">
    <location>
        <begin position="423"/>
        <end position="445"/>
    </location>
</feature>
<evidence type="ECO:0000313" key="17">
    <source>
        <dbReference type="Proteomes" id="UP000220157"/>
    </source>
</evidence>
<organism evidence="15 17">
    <name type="scientific">Faecalibacterium prausnitzii</name>
    <dbReference type="NCBI Taxonomy" id="853"/>
    <lineage>
        <taxon>Bacteria</taxon>
        <taxon>Bacillati</taxon>
        <taxon>Bacillota</taxon>
        <taxon>Clostridia</taxon>
        <taxon>Eubacteriales</taxon>
        <taxon>Oscillospiraceae</taxon>
        <taxon>Faecalibacterium</taxon>
    </lineage>
</organism>
<dbReference type="CDD" id="cd13137">
    <property type="entry name" value="MATE_NorM_like"/>
    <property type="match status" value="1"/>
</dbReference>
<dbReference type="GO" id="GO:0042910">
    <property type="term" value="F:xenobiotic transmembrane transporter activity"/>
    <property type="evidence" value="ECO:0007669"/>
    <property type="project" value="InterPro"/>
</dbReference>
<evidence type="ECO:0000313" key="16">
    <source>
        <dbReference type="Proteomes" id="UP000219901"/>
    </source>
</evidence>
<comment type="subcellular location">
    <subcellularLocation>
        <location evidence="2">Cell membrane</location>
        <topology evidence="2">Multi-pass membrane protein</topology>
    </subcellularLocation>
</comment>
<dbReference type="GO" id="GO:0015297">
    <property type="term" value="F:antiporter activity"/>
    <property type="evidence" value="ECO:0007669"/>
    <property type="project" value="UniProtKB-KW"/>
</dbReference>
<reference evidence="16 17" key="1">
    <citation type="journal article" date="2017" name="Front. Microbiol.">
        <title>New Insights into the Diversity of the Genus Faecalibacterium.</title>
        <authorList>
            <person name="Benevides L."/>
            <person name="Burman S."/>
            <person name="Martin R."/>
            <person name="Robert V."/>
            <person name="Thomas M."/>
            <person name="Miquel S."/>
            <person name="Chain F."/>
            <person name="Sokol H."/>
            <person name="Bermudez-Humaran L.G."/>
            <person name="Morrison M."/>
            <person name="Langella P."/>
            <person name="Azevedo V.A."/>
            <person name="Chatel J.M."/>
            <person name="Soares S."/>
        </authorList>
    </citation>
    <scope>NUCLEOTIDE SEQUENCE [LARGE SCALE GENOMIC DNA]</scope>
    <source>
        <strain evidence="14 16">CNCM I 4546</strain>
        <strain evidence="15 17">CNCM I 4573</strain>
    </source>
</reference>
<dbReference type="PANTHER" id="PTHR43298">
    <property type="entry name" value="MULTIDRUG RESISTANCE PROTEIN NORM-RELATED"/>
    <property type="match status" value="1"/>
</dbReference>
<evidence type="ECO:0000256" key="5">
    <source>
        <dbReference type="ARBA" id="ARBA00022448"/>
    </source>
</evidence>
<evidence type="ECO:0000256" key="3">
    <source>
        <dbReference type="ARBA" id="ARBA00010199"/>
    </source>
</evidence>
<feature type="transmembrane region" description="Helical" evidence="13">
    <location>
        <begin position="147"/>
        <end position="168"/>
    </location>
</feature>
<dbReference type="EMBL" id="NMTV01000009">
    <property type="protein sequence ID" value="PDX73884.1"/>
    <property type="molecule type" value="Genomic_DNA"/>
</dbReference>
<dbReference type="InterPro" id="IPR002528">
    <property type="entry name" value="MATE_fam"/>
</dbReference>
<keyword evidence="10" id="KW-0406">Ion transport</keyword>
<feature type="transmembrane region" description="Helical" evidence="13">
    <location>
        <begin position="71"/>
        <end position="93"/>
    </location>
</feature>
<dbReference type="RefSeq" id="WP_097782350.1">
    <property type="nucleotide sequence ID" value="NZ_NMTV01000009.1"/>
</dbReference>
<dbReference type="GO" id="GO:0006811">
    <property type="term" value="P:monoatomic ion transport"/>
    <property type="evidence" value="ECO:0007669"/>
    <property type="project" value="UniProtKB-KW"/>
</dbReference>
<dbReference type="Pfam" id="PF01554">
    <property type="entry name" value="MatE"/>
    <property type="match status" value="2"/>
</dbReference>
<dbReference type="Proteomes" id="UP000219901">
    <property type="component" value="Unassembled WGS sequence"/>
</dbReference>
<evidence type="ECO:0000256" key="12">
    <source>
        <dbReference type="ARBA" id="ARBA00031636"/>
    </source>
</evidence>
<feature type="transmembrane region" description="Helical" evidence="13">
    <location>
        <begin position="105"/>
        <end position="127"/>
    </location>
</feature>
<keyword evidence="8 13" id="KW-0812">Transmembrane</keyword>
<comment type="caution">
    <text evidence="15">The sequence shown here is derived from an EMBL/GenBank/DDBJ whole genome shotgun (WGS) entry which is preliminary data.</text>
</comment>
<evidence type="ECO:0000313" key="14">
    <source>
        <dbReference type="EMBL" id="PDX73884.1"/>
    </source>
</evidence>
<evidence type="ECO:0000256" key="6">
    <source>
        <dbReference type="ARBA" id="ARBA00022449"/>
    </source>
</evidence>
<evidence type="ECO:0000313" key="15">
    <source>
        <dbReference type="EMBL" id="PDX76656.1"/>
    </source>
</evidence>
<evidence type="ECO:0000256" key="4">
    <source>
        <dbReference type="ARBA" id="ARBA00020268"/>
    </source>
</evidence>
<evidence type="ECO:0000256" key="13">
    <source>
        <dbReference type="SAM" id="Phobius"/>
    </source>
</evidence>
<feature type="transmembrane region" description="Helical" evidence="13">
    <location>
        <begin position="180"/>
        <end position="199"/>
    </location>
</feature>
<sequence length="458" mass="49131">MTKLLHGNEKNSLTGGREPLFSQKELLVLAVPLLVEQLLEVTVGMADTMMVSRCGEAAISGVSLVDMINNLIIVLFAALATGGAVVVSQYLGAKERGNADKSAGQLLLLSGLSGVVIGAVCFVLARPMIRLFYGSIDTDVLDAGVKYLQIIALSYPFLALYNGGAALFRSIGNSKISMQISFLMNIINIVGNAVCIFGFKMGVDGVAWPSVVSRVVAAALILRKCYREDAVLTVPKTLRLDGGMAKRILGIGIPSAFENSLFEAGRILVVSMISTFGTVQIAANAVANNLDGMGVIPGKAISLAMITVVGRCIGAGDHEQTVYYTRKLLLWAYITMGLSNGAILLFLRQLVGIYALSGETMELAITLVTIHAGCAIIFWPLSFVLPNALRAANDVKFTMVVSILSMACWRLGFSYLLCVRMGWGAVGVWVAMVIDWTCRVTCFVLRFRSGAWKTKYQA</sequence>
<keyword evidence="7" id="KW-1003">Cell membrane</keyword>
<comment type="function">
    <text evidence="1">Multidrug efflux pump.</text>
</comment>
<feature type="transmembrane region" description="Helical" evidence="13">
    <location>
        <begin position="363"/>
        <end position="385"/>
    </location>
</feature>
<dbReference type="PANTHER" id="PTHR43298:SF2">
    <property type="entry name" value="FMN_FAD EXPORTER YEEO-RELATED"/>
    <property type="match status" value="1"/>
</dbReference>
<dbReference type="GO" id="GO:0005886">
    <property type="term" value="C:plasma membrane"/>
    <property type="evidence" value="ECO:0007669"/>
    <property type="project" value="UniProtKB-SubCell"/>
</dbReference>
<evidence type="ECO:0000256" key="9">
    <source>
        <dbReference type="ARBA" id="ARBA00022989"/>
    </source>
</evidence>
<keyword evidence="5" id="KW-0813">Transport</keyword>
<keyword evidence="6" id="KW-0050">Antiport</keyword>
<gene>
    <name evidence="14" type="ORF">CGS55_00505</name>
    <name evidence="15" type="ORF">CGS56_03190</name>
</gene>
<dbReference type="PIRSF" id="PIRSF006603">
    <property type="entry name" value="DinF"/>
    <property type="match status" value="1"/>
</dbReference>
<evidence type="ECO:0000256" key="1">
    <source>
        <dbReference type="ARBA" id="ARBA00003408"/>
    </source>
</evidence>
<evidence type="ECO:0000256" key="8">
    <source>
        <dbReference type="ARBA" id="ARBA00022692"/>
    </source>
</evidence>
<dbReference type="AlphaFoldDB" id="A0A2A7ABZ4"/>
<proteinExistence type="inferred from homology"/>
<evidence type="ECO:0000256" key="10">
    <source>
        <dbReference type="ARBA" id="ARBA00023065"/>
    </source>
</evidence>
<accession>A0A2A7ABZ4</accession>
<keyword evidence="11 13" id="KW-0472">Membrane</keyword>
<dbReference type="EMBL" id="NMTW01000016">
    <property type="protein sequence ID" value="PDX76656.1"/>
    <property type="molecule type" value="Genomic_DNA"/>
</dbReference>
<dbReference type="Proteomes" id="UP000220157">
    <property type="component" value="Unassembled WGS sequence"/>
</dbReference>
<evidence type="ECO:0000256" key="11">
    <source>
        <dbReference type="ARBA" id="ARBA00023136"/>
    </source>
</evidence>
<dbReference type="InterPro" id="IPR050222">
    <property type="entry name" value="MATE_MdtK"/>
</dbReference>